<dbReference type="PANTHER" id="PTHR33279:SF2">
    <property type="entry name" value="SULFUR CARRIER PROTEIN TUSA"/>
    <property type="match status" value="1"/>
</dbReference>
<dbReference type="Proteomes" id="UP000095322">
    <property type="component" value="Chromosome I"/>
</dbReference>
<dbReference type="CDD" id="cd03423">
    <property type="entry name" value="SirA"/>
    <property type="match status" value="1"/>
</dbReference>
<dbReference type="SUPFAM" id="SSF64307">
    <property type="entry name" value="SirA-like"/>
    <property type="match status" value="1"/>
</dbReference>
<protein>
    <recommendedName>
        <fullName evidence="3">Sulfur carrier protein TusA</fullName>
    </recommendedName>
    <alternativeName>
        <fullName evidence="3">Sulfur mediator TusA</fullName>
    </alternativeName>
    <alternativeName>
        <fullName evidence="3">Sulfur transfer protein TusA</fullName>
    </alternativeName>
    <alternativeName>
        <fullName evidence="3">tRNA 2-thiouridine synthesizing protein A</fullName>
    </alternativeName>
</protein>
<dbReference type="Pfam" id="PF01206">
    <property type="entry name" value="TusA"/>
    <property type="match status" value="1"/>
</dbReference>
<gene>
    <name evidence="3 5" type="primary">tusA</name>
    <name evidence="5" type="ORF">MHIR_DE00509</name>
</gene>
<dbReference type="GO" id="GO:0002143">
    <property type="term" value="P:tRNA wobble position uridine thiolation"/>
    <property type="evidence" value="ECO:0007669"/>
    <property type="project" value="InterPro"/>
</dbReference>
<keyword evidence="3" id="KW-0819">tRNA processing</keyword>
<feature type="active site" description="Cysteine persulfide intermediate" evidence="3">
    <location>
        <position position="19"/>
    </location>
</feature>
<dbReference type="Gene3D" id="3.30.110.40">
    <property type="entry name" value="TusA-like domain"/>
    <property type="match status" value="1"/>
</dbReference>
<comment type="function">
    <text evidence="3">Sulfur carrier protein involved in sulfur trafficking in the cell. Part of a sulfur-relay system required for 2-thiolation during synthesis of 2-thiouridine of the modified wobble base 5-methylaminomethyl-2-thiouridine (mnm(5)s(2)U) in tRNA. Interacts with IscS and stimulates its cysteine desulfurase activity. Accepts an activated sulfur from IscS, which is then transferred to TusD, and thus determines the direction of sulfur flow from IscS to 2-thiouridine formation. Also appears to be involved in sulfur transfer for the biosynthesis of molybdopterin.</text>
</comment>
<dbReference type="GO" id="GO:0005737">
    <property type="term" value="C:cytoplasm"/>
    <property type="evidence" value="ECO:0007669"/>
    <property type="project" value="UniProtKB-SubCell"/>
</dbReference>
<keyword evidence="2 3" id="KW-0963">Cytoplasm</keyword>
<name>A0A143WSQ9_9ENTR</name>
<sequence length="84" mass="9810">MHDAFVVADQTLDARSLRCPEPIMILRKTVRYMEDGQTLLIIADDPSTIRDIPDFCWFMEHTLLVQATEQLPYRYLLRKGRTVA</sequence>
<keyword evidence="5" id="KW-0808">Transferase</keyword>
<keyword evidence="6" id="KW-1185">Reference proteome</keyword>
<organism evidence="5 6">
    <name type="scientific">Candidatus Doolittlea endobia</name>
    <dbReference type="NCBI Taxonomy" id="1778262"/>
    <lineage>
        <taxon>Bacteria</taxon>
        <taxon>Pseudomonadati</taxon>
        <taxon>Pseudomonadota</taxon>
        <taxon>Gammaproteobacteria</taxon>
        <taxon>Enterobacterales</taxon>
        <taxon>Enterobacteriaceae</taxon>
        <taxon>Candidatus Doolittlea</taxon>
    </lineage>
</organism>
<dbReference type="GO" id="GO:0097163">
    <property type="term" value="F:sulfur carrier activity"/>
    <property type="evidence" value="ECO:0007669"/>
    <property type="project" value="UniProtKB-UniRule"/>
</dbReference>
<feature type="domain" description="UPF0033" evidence="4">
    <location>
        <begin position="11"/>
        <end position="79"/>
    </location>
</feature>
<dbReference type="InterPro" id="IPR022931">
    <property type="entry name" value="Sulphur_carrier_TusA"/>
</dbReference>
<comment type="subcellular location">
    <subcellularLocation>
        <location evidence="3">Cytoplasm</location>
    </subcellularLocation>
</comment>
<evidence type="ECO:0000259" key="4">
    <source>
        <dbReference type="Pfam" id="PF01206"/>
    </source>
</evidence>
<dbReference type="HAMAP" id="MF_00413">
    <property type="entry name" value="Thiourid_synth_A"/>
    <property type="match status" value="1"/>
</dbReference>
<dbReference type="KEGG" id="den:MHIR_DE00509"/>
<dbReference type="RefSeq" id="WP_067566079.1">
    <property type="nucleotide sequence ID" value="NZ_LN999833.1"/>
</dbReference>
<dbReference type="InterPro" id="IPR036868">
    <property type="entry name" value="TusA-like_sf"/>
</dbReference>
<dbReference type="PATRIC" id="fig|1778262.3.peg.938"/>
<evidence type="ECO:0000256" key="3">
    <source>
        <dbReference type="HAMAP-Rule" id="MF_00413"/>
    </source>
</evidence>
<proteinExistence type="inferred from homology"/>
<dbReference type="InterPro" id="IPR001455">
    <property type="entry name" value="TusA-like"/>
</dbReference>
<evidence type="ECO:0000256" key="2">
    <source>
        <dbReference type="ARBA" id="ARBA00022490"/>
    </source>
</evidence>
<comment type="similarity">
    <text evidence="1 3">Belongs to the sulfur carrier protein TusA family.</text>
</comment>
<dbReference type="NCBIfam" id="NF001423">
    <property type="entry name" value="PRK00299.1"/>
    <property type="match status" value="1"/>
</dbReference>
<dbReference type="OrthoDB" id="9797352at2"/>
<dbReference type="AlphaFoldDB" id="A0A143WSQ9"/>
<comment type="pathway">
    <text evidence="3">tRNA modification.</text>
</comment>
<dbReference type="GO" id="GO:0016740">
    <property type="term" value="F:transferase activity"/>
    <property type="evidence" value="ECO:0007669"/>
    <property type="project" value="UniProtKB-KW"/>
</dbReference>
<reference evidence="6" key="1">
    <citation type="submission" date="2016-01" db="EMBL/GenBank/DDBJ databases">
        <authorList>
            <person name="Husnik F."/>
        </authorList>
    </citation>
    <scope>NUCLEOTIDE SEQUENCE [LARGE SCALE GENOMIC DNA]</scope>
</reference>
<accession>A0A143WSQ9</accession>
<evidence type="ECO:0000313" key="5">
    <source>
        <dbReference type="EMBL" id="CUX96762.1"/>
    </source>
</evidence>
<evidence type="ECO:0000256" key="1">
    <source>
        <dbReference type="ARBA" id="ARBA00008984"/>
    </source>
</evidence>
<dbReference type="PANTHER" id="PTHR33279">
    <property type="entry name" value="SULFUR CARRIER PROTEIN YEDF-RELATED"/>
    <property type="match status" value="1"/>
</dbReference>
<dbReference type="STRING" id="1778262.MHIR_DE00509"/>
<dbReference type="EMBL" id="LN999833">
    <property type="protein sequence ID" value="CUX96762.1"/>
    <property type="molecule type" value="Genomic_DNA"/>
</dbReference>
<comment type="subunit">
    <text evidence="3">Interacts with IscS.</text>
</comment>
<evidence type="ECO:0000313" key="6">
    <source>
        <dbReference type="Proteomes" id="UP000095322"/>
    </source>
</evidence>